<protein>
    <submittedName>
        <fullName evidence="2">Uncharacterized protein</fullName>
    </submittedName>
</protein>
<dbReference type="Proteomes" id="UP000306918">
    <property type="component" value="Unassembled WGS sequence"/>
</dbReference>
<name>A0A4V4H1D6_9BACT</name>
<dbReference type="EMBL" id="STFF01000002">
    <property type="protein sequence ID" value="THU40056.1"/>
    <property type="molecule type" value="Genomic_DNA"/>
</dbReference>
<dbReference type="OrthoDB" id="9964127at2"/>
<proteinExistence type="predicted"/>
<keyword evidence="1" id="KW-1133">Transmembrane helix</keyword>
<keyword evidence="1" id="KW-0472">Membrane</keyword>
<evidence type="ECO:0000313" key="3">
    <source>
        <dbReference type="Proteomes" id="UP000306918"/>
    </source>
</evidence>
<evidence type="ECO:0000313" key="2">
    <source>
        <dbReference type="EMBL" id="THU40056.1"/>
    </source>
</evidence>
<comment type="caution">
    <text evidence="2">The sequence shown here is derived from an EMBL/GenBank/DDBJ whole genome shotgun (WGS) entry which is preliminary data.</text>
</comment>
<reference evidence="2 3" key="1">
    <citation type="submission" date="2019-04" db="EMBL/GenBank/DDBJ databases">
        <title>Niastella caeni sp. nov., isolated from activated sludge.</title>
        <authorList>
            <person name="Sheng M."/>
        </authorList>
    </citation>
    <scope>NUCLEOTIDE SEQUENCE [LARGE SCALE GENOMIC DNA]</scope>
    <source>
        <strain evidence="2 3">HX-2-15</strain>
    </source>
</reference>
<dbReference type="AlphaFoldDB" id="A0A4V4H1D6"/>
<organism evidence="2 3">
    <name type="scientific">Niastella caeni</name>
    <dbReference type="NCBI Taxonomy" id="2569763"/>
    <lineage>
        <taxon>Bacteria</taxon>
        <taxon>Pseudomonadati</taxon>
        <taxon>Bacteroidota</taxon>
        <taxon>Chitinophagia</taxon>
        <taxon>Chitinophagales</taxon>
        <taxon>Chitinophagaceae</taxon>
        <taxon>Niastella</taxon>
    </lineage>
</organism>
<gene>
    <name evidence="2" type="ORF">FAM09_09230</name>
</gene>
<evidence type="ECO:0000256" key="1">
    <source>
        <dbReference type="SAM" id="Phobius"/>
    </source>
</evidence>
<dbReference type="RefSeq" id="WP_136576810.1">
    <property type="nucleotide sequence ID" value="NZ_STFF01000002.1"/>
</dbReference>
<feature type="transmembrane region" description="Helical" evidence="1">
    <location>
        <begin position="6"/>
        <end position="28"/>
    </location>
</feature>
<keyword evidence="1" id="KW-0812">Transmembrane</keyword>
<sequence>MKYTVVVNKVIKEIIGLITIVLFIYTCTKIRAVSSHKRAAAYDTIETSTAVGFEWPAQTMGYHPLLPRHGLPAPYSKRAAGTGSADNWQPVTGSYPAYMYAGYQAGRVTAQ</sequence>
<keyword evidence="3" id="KW-1185">Reference proteome</keyword>
<accession>A0A4V4H1D6</accession>